<dbReference type="EMBL" id="DS675086">
    <property type="protein sequence ID" value="EEC03874.1"/>
    <property type="molecule type" value="Genomic_DNA"/>
</dbReference>
<dbReference type="GO" id="GO:1902936">
    <property type="term" value="F:phosphatidylinositol bisphosphate binding"/>
    <property type="evidence" value="ECO:0000318"/>
    <property type="project" value="GO_Central"/>
</dbReference>
<gene>
    <name evidence="2" type="ORF">IscW_ISCW002501</name>
</gene>
<dbReference type="SMART" id="SM01100">
    <property type="entry name" value="CRAL_TRIO_N"/>
    <property type="match status" value="1"/>
</dbReference>
<dbReference type="PROSITE" id="PS50191">
    <property type="entry name" value="CRAL_TRIO"/>
    <property type="match status" value="1"/>
</dbReference>
<dbReference type="EnsemblMetazoa" id="ISCW002501-RA">
    <property type="protein sequence ID" value="ISCW002501-PA"/>
    <property type="gene ID" value="ISCW002501"/>
</dbReference>
<reference evidence="3" key="2">
    <citation type="submission" date="2020-05" db="UniProtKB">
        <authorList>
            <consortium name="EnsemblMetazoa"/>
        </authorList>
    </citation>
    <scope>IDENTIFICATION</scope>
    <source>
        <strain evidence="3">wikel</strain>
    </source>
</reference>
<dbReference type="InterPro" id="IPR001251">
    <property type="entry name" value="CRAL-TRIO_dom"/>
</dbReference>
<feature type="domain" description="CRAL-TRIO" evidence="1">
    <location>
        <begin position="178"/>
        <end position="340"/>
    </location>
</feature>
<dbReference type="EMBL" id="ABJB010289075">
    <property type="status" value="NOT_ANNOTATED_CDS"/>
    <property type="molecule type" value="Genomic_DNA"/>
</dbReference>
<dbReference type="Pfam" id="PF00650">
    <property type="entry name" value="CRAL_TRIO"/>
    <property type="match status" value="1"/>
</dbReference>
<dbReference type="EMBL" id="ABJB010003266">
    <property type="status" value="NOT_ANNOTATED_CDS"/>
    <property type="molecule type" value="Genomic_DNA"/>
</dbReference>
<evidence type="ECO:0000313" key="4">
    <source>
        <dbReference type="Proteomes" id="UP000001555"/>
    </source>
</evidence>
<accession>B7PBA2</accession>
<dbReference type="EMBL" id="ABJB010329750">
    <property type="status" value="NOT_ANNOTATED_CDS"/>
    <property type="molecule type" value="Genomic_DNA"/>
</dbReference>
<dbReference type="Proteomes" id="UP000001555">
    <property type="component" value="Unassembled WGS sequence"/>
</dbReference>
<evidence type="ECO:0000313" key="3">
    <source>
        <dbReference type="EnsemblMetazoa" id="ISCW002501-PA"/>
    </source>
</evidence>
<dbReference type="PaxDb" id="6945-B7PBA2"/>
<dbReference type="FunCoup" id="B7PBA2">
    <property type="interactions" value="310"/>
</dbReference>
<dbReference type="VEuPathDB" id="VectorBase:ISCP_036299"/>
<proteinExistence type="predicted"/>
<dbReference type="VEuPathDB" id="VectorBase:ISCI002501"/>
<dbReference type="EC" id="3.4.21.68" evidence="2"/>
<dbReference type="SUPFAM" id="SSF46938">
    <property type="entry name" value="CRAL/TRIO N-terminal domain"/>
    <property type="match status" value="1"/>
</dbReference>
<dbReference type="SMART" id="SM00516">
    <property type="entry name" value="SEC14"/>
    <property type="match status" value="1"/>
</dbReference>
<dbReference type="EMBL" id="ABJB010342015">
    <property type="status" value="NOT_ANNOTATED_CDS"/>
    <property type="molecule type" value="Genomic_DNA"/>
</dbReference>
<name>B7PBA2_IXOSC</name>
<dbReference type="EMBL" id="ABJB011101980">
    <property type="status" value="NOT_ANNOTATED_CDS"/>
    <property type="molecule type" value="Genomic_DNA"/>
</dbReference>
<dbReference type="PANTHER" id="PTHR10174">
    <property type="entry name" value="ALPHA-TOCOPHEROL TRANSFER PROTEIN-RELATED"/>
    <property type="match status" value="1"/>
</dbReference>
<dbReference type="InterPro" id="IPR036865">
    <property type="entry name" value="CRAL-TRIO_dom_sf"/>
</dbReference>
<dbReference type="PANTHER" id="PTHR10174:SF130">
    <property type="entry name" value="ALPHA-TOCOPHEROL TRANSFER PROTEIN-LIKE"/>
    <property type="match status" value="1"/>
</dbReference>
<dbReference type="InterPro" id="IPR036273">
    <property type="entry name" value="CRAL/TRIO_N_dom_sf"/>
</dbReference>
<dbReference type="AlphaFoldDB" id="B7PBA2"/>
<dbReference type="HOGENOM" id="CLU_046597_1_4_1"/>
<sequence>MQQHDHSILEERIQWLWPMYVEIAQRTLNLRAWTAARAAEKSCPLFTRQGALQNQSKGAVYIGGHTWTVALGNVGQLRRAESASSWTMERFSPDLMLIARQELGETPKVKRDAVAQLRTLLAEDLALKCPLDEEFLVKFLRCRKYRVKETLEVIRKYFHVRREYTDVYDNLLPSRILYDAIFRQNKLISILKQPDPQGRLIACCKLGVWNPDVCPLVEFLRAVVVSAEWTLLNQAFQIAGVVALVDMEELHLTHLLHYTPSEIRRVFKLVQECYPVRLRGIYVVNNPPVFQLLYALVKLVLKPKLQRRIHIIGRDYQKLHKLIPRERLPEEYDGTLEKYDYDDLERKLLSQENFFVELGSYGYQ</sequence>
<dbReference type="Gene3D" id="1.10.8.20">
    <property type="entry name" value="N-terminal domain of phosphatidylinositol transfer protein sec14p"/>
    <property type="match status" value="1"/>
</dbReference>
<dbReference type="GO" id="GO:0004252">
    <property type="term" value="F:serine-type endopeptidase activity"/>
    <property type="evidence" value="ECO:0007669"/>
    <property type="project" value="UniProtKB-EC"/>
</dbReference>
<evidence type="ECO:0000259" key="1">
    <source>
        <dbReference type="PROSITE" id="PS50191"/>
    </source>
</evidence>
<protein>
    <submittedName>
        <fullName evidence="2 3">Phosphatidylinositol transfer protein SEC14, putative</fullName>
        <ecNumber evidence="2">3.4.21.68</ecNumber>
    </submittedName>
</protein>
<keyword evidence="4" id="KW-1185">Reference proteome</keyword>
<dbReference type="PRINTS" id="PR00180">
    <property type="entry name" value="CRETINALDHBP"/>
</dbReference>
<keyword evidence="2" id="KW-0378">Hydrolase</keyword>
<dbReference type="InterPro" id="IPR011074">
    <property type="entry name" value="CRAL/TRIO_N_dom"/>
</dbReference>
<dbReference type="Gene3D" id="3.40.525.10">
    <property type="entry name" value="CRAL-TRIO lipid binding domain"/>
    <property type="match status" value="1"/>
</dbReference>
<dbReference type="VEuPathDB" id="VectorBase:ISCW002501"/>
<dbReference type="SUPFAM" id="SSF52087">
    <property type="entry name" value="CRAL/TRIO domain"/>
    <property type="match status" value="1"/>
</dbReference>
<dbReference type="InParanoid" id="B7PBA2"/>
<reference evidence="2 4" key="1">
    <citation type="submission" date="2008-03" db="EMBL/GenBank/DDBJ databases">
        <title>Annotation of Ixodes scapularis.</title>
        <authorList>
            <consortium name="Ixodes scapularis Genome Project Consortium"/>
            <person name="Caler E."/>
            <person name="Hannick L.I."/>
            <person name="Bidwell S."/>
            <person name="Joardar V."/>
            <person name="Thiagarajan M."/>
            <person name="Amedeo P."/>
            <person name="Galinsky K.J."/>
            <person name="Schobel S."/>
            <person name="Inman J."/>
            <person name="Hostetler J."/>
            <person name="Miller J."/>
            <person name="Hammond M."/>
            <person name="Megy K."/>
            <person name="Lawson D."/>
            <person name="Kodira C."/>
            <person name="Sutton G."/>
            <person name="Meyer J."/>
            <person name="Hill C.A."/>
            <person name="Birren B."/>
            <person name="Nene V."/>
            <person name="Collins F."/>
            <person name="Alarcon-Chaidez F."/>
            <person name="Wikel S."/>
            <person name="Strausberg R."/>
        </authorList>
    </citation>
    <scope>NUCLEOTIDE SEQUENCE [LARGE SCALE GENOMIC DNA]</scope>
    <source>
        <strain evidence="4">Wikel</strain>
        <strain evidence="2">Wikel colony</strain>
    </source>
</reference>
<organism>
    <name type="scientific">Ixodes scapularis</name>
    <name type="common">Black-legged tick</name>
    <name type="synonym">Deer tick</name>
    <dbReference type="NCBI Taxonomy" id="6945"/>
    <lineage>
        <taxon>Eukaryota</taxon>
        <taxon>Metazoa</taxon>
        <taxon>Ecdysozoa</taxon>
        <taxon>Arthropoda</taxon>
        <taxon>Chelicerata</taxon>
        <taxon>Arachnida</taxon>
        <taxon>Acari</taxon>
        <taxon>Parasitiformes</taxon>
        <taxon>Ixodida</taxon>
        <taxon>Ixodoidea</taxon>
        <taxon>Ixodidae</taxon>
        <taxon>Ixodinae</taxon>
        <taxon>Ixodes</taxon>
    </lineage>
</organism>
<evidence type="ECO:0000313" key="2">
    <source>
        <dbReference type="EMBL" id="EEC03874.1"/>
    </source>
</evidence>
<dbReference type="CDD" id="cd00170">
    <property type="entry name" value="SEC14"/>
    <property type="match status" value="1"/>
</dbReference>
<dbReference type="EMBL" id="ABJB010715804">
    <property type="status" value="NOT_ANNOTATED_CDS"/>
    <property type="molecule type" value="Genomic_DNA"/>
</dbReference>
<dbReference type="EMBL" id="ABJB010645837">
    <property type="status" value="NOT_ANNOTATED_CDS"/>
    <property type="molecule type" value="Genomic_DNA"/>
</dbReference>
<dbReference type="OrthoDB" id="75724at2759"/>